<dbReference type="EnsemblMetazoa" id="XM_022805118">
    <property type="protein sequence ID" value="XP_022660853"/>
    <property type="gene ID" value="LOC111250211"/>
</dbReference>
<dbReference type="SUPFAM" id="SSF49562">
    <property type="entry name" value="C2 domain (Calcium/lipid-binding domain, CaLB)"/>
    <property type="match status" value="1"/>
</dbReference>
<protein>
    <recommendedName>
        <fullName evidence="4">PH domain-containing protein</fullName>
    </recommendedName>
</protein>
<feature type="compositionally biased region" description="Polar residues" evidence="3">
    <location>
        <begin position="634"/>
        <end position="654"/>
    </location>
</feature>
<dbReference type="GO" id="GO:0016316">
    <property type="term" value="F:phosphatidylinositol-3,4-bisphosphate 4-phosphatase activity"/>
    <property type="evidence" value="ECO:0007669"/>
    <property type="project" value="InterPro"/>
</dbReference>
<dbReference type="CDD" id="cd13258">
    <property type="entry name" value="PH_PLEKHJ1"/>
    <property type="match status" value="1"/>
</dbReference>
<feature type="domain" description="PH" evidence="4">
    <location>
        <begin position="28"/>
        <end position="121"/>
    </location>
</feature>
<evidence type="ECO:0000313" key="6">
    <source>
        <dbReference type="Proteomes" id="UP000594260"/>
    </source>
</evidence>
<evidence type="ECO:0000256" key="2">
    <source>
        <dbReference type="ARBA" id="ARBA00023098"/>
    </source>
</evidence>
<dbReference type="PANTHER" id="PTHR12187">
    <property type="entry name" value="AGAP000124-PA"/>
    <property type="match status" value="1"/>
</dbReference>
<evidence type="ECO:0000256" key="1">
    <source>
        <dbReference type="ARBA" id="ARBA00022801"/>
    </source>
</evidence>
<dbReference type="RefSeq" id="XP_022660837.1">
    <property type="nucleotide sequence ID" value="XM_022805102.1"/>
</dbReference>
<feature type="compositionally biased region" description="Low complexity" evidence="3">
    <location>
        <begin position="146"/>
        <end position="155"/>
    </location>
</feature>
<dbReference type="GO" id="GO:0005737">
    <property type="term" value="C:cytoplasm"/>
    <property type="evidence" value="ECO:0007669"/>
    <property type="project" value="TreeGrafter"/>
</dbReference>
<dbReference type="InterPro" id="IPR035892">
    <property type="entry name" value="C2_domain_sf"/>
</dbReference>
<proteinExistence type="predicted"/>
<sequence length="1042" mass="117264">MRYNMKELMAVASQPAIKFDKEGVLFFKDKQDGILFRKSDVYTERWFRLKGNLLFYLRNRDPCSEPQGLIVLEHCHVEMGPRNQTMFCFSLVYNMEDHIYLGALSEAERDSWMHAFTSASIENLRRTAEELRAGLALAQEGPLTKSSSPQPSDSSHYGSEECADELRPLLLELSCDNLRCDHSGRPPNSMLVLMGSLAPAIWDTCGHTEVVERSSNPTYLLNVELTGRFCTTSSSIRVCCYDVKERVTKTKSFIGCASLSLRSLTMPSDNQPRLPLISPDHETVGFVTIAARTDFSSSTFKERISRSGLFENLFCTMYRFHTGLGAHLIVSEIMAESRLSFTIPQLLLNLWMTEEKRLLEIVLSMESATEGEWRSLQSIAVRRHMHLIETYHKASDTLADYCGSAFKTSIMKGDRPFEFVPVNLHLQRMAVRQHKNKDVCDYDVVTVGAFTAYPHKYAHGGLHRQLKQLKGMHSTAQAQNAAMDASWEAQSILGPDRLSQMAQSILTIEELREDIESSLESLLYNAQLRNVHVMMTLVEKINVKAKKLSVSCEKSLIEEALAIWDTARCTGSTAELRKALPLNLMDAGPPSLNRNKSASLPRQLCSSSGGFTLKDISDDEDDEQDNKQDERDFNSGSTTLQNARSTPTPRSHTPVQDLCEDFEPLDITSLNIRASTMCMTTKVYNLNQQEEYWAEELRPSVRKLRSAMQTLDRIARVTYGLLSLKEPSHTASLSYSVRYRRDVCFAQSLTATVVALQAKFWCQSPDQVLLRSLGSTGSALATFASYLSCYGDERGMMEDMLVAVKDLRNVTFIIEAFSSKVGPGPRIEGSRVNLRVVLPVPDSVIESAAFLNTSLDNTKFRLQFGLTPIYFNVGINEQATIAEKLGNIDLQERINTGGAELLVGYMRRFQRCQVKENIELQKLAELLDNQLSTRRNKNVDVLHTAMRMCRLMHGLRMTSCKSAKDRTGMSVTLEQVSILELDHNLAAHQVSHALQCMRSEGSRLQNCFKNIGSPKYAINTLQLMHMPKMYRPPVGTFGYGDT</sequence>
<accession>A0A7M7K5P7</accession>
<dbReference type="RefSeq" id="XP_022660829.1">
    <property type="nucleotide sequence ID" value="XM_022805094.1"/>
</dbReference>
<dbReference type="InterPro" id="IPR011993">
    <property type="entry name" value="PH-like_dom_sf"/>
</dbReference>
<dbReference type="FunCoup" id="A0A7M7K5P7">
    <property type="interactions" value="524"/>
</dbReference>
<feature type="region of interest" description="Disordered" evidence="3">
    <location>
        <begin position="584"/>
        <end position="656"/>
    </location>
</feature>
<dbReference type="Pfam" id="PF00169">
    <property type="entry name" value="PH"/>
    <property type="match status" value="1"/>
</dbReference>
<dbReference type="PANTHER" id="PTHR12187:SF11">
    <property type="entry name" value="PHOSPHATIDYLINOSITOL-3,4-BISPHOSPHATE 4-PHOSPHATASE"/>
    <property type="match status" value="1"/>
</dbReference>
<dbReference type="InParanoid" id="A0A7M7K5P7"/>
<dbReference type="OrthoDB" id="159395at2759"/>
<dbReference type="KEGG" id="vde:111250211"/>
<reference evidence="5" key="1">
    <citation type="submission" date="2021-01" db="UniProtKB">
        <authorList>
            <consortium name="EnsemblMetazoa"/>
        </authorList>
    </citation>
    <scope>IDENTIFICATION</scope>
</reference>
<dbReference type="EnsemblMetazoa" id="XM_022805102">
    <property type="protein sequence ID" value="XP_022660837"/>
    <property type="gene ID" value="LOC111250211"/>
</dbReference>
<keyword evidence="2" id="KW-0443">Lipid metabolism</keyword>
<keyword evidence="6" id="KW-1185">Reference proteome</keyword>
<feature type="region of interest" description="Disordered" evidence="3">
    <location>
        <begin position="139"/>
        <end position="159"/>
    </location>
</feature>
<evidence type="ECO:0000313" key="5">
    <source>
        <dbReference type="EnsemblMetazoa" id="XP_022660829"/>
    </source>
</evidence>
<dbReference type="RefSeq" id="XP_022660853.1">
    <property type="nucleotide sequence ID" value="XM_022805118.1"/>
</dbReference>
<dbReference type="Gene3D" id="2.30.29.30">
    <property type="entry name" value="Pleckstrin-homology domain (PH domain)/Phosphotyrosine-binding domain (PTB)"/>
    <property type="match status" value="1"/>
</dbReference>
<dbReference type="GeneID" id="111250211"/>
<dbReference type="OMA" id="CRRENTY"/>
<feature type="compositionally biased region" description="Polar residues" evidence="3">
    <location>
        <begin position="592"/>
        <end position="610"/>
    </location>
</feature>
<dbReference type="RefSeq" id="XP_022660844.1">
    <property type="nucleotide sequence ID" value="XM_022805109.1"/>
</dbReference>
<dbReference type="EnsemblMetazoa" id="XM_022805109">
    <property type="protein sequence ID" value="XP_022660844"/>
    <property type="gene ID" value="LOC111250211"/>
</dbReference>
<dbReference type="EnsemblMetazoa" id="XM_022805094">
    <property type="protein sequence ID" value="XP_022660829"/>
    <property type="gene ID" value="LOC111250211"/>
</dbReference>
<organism evidence="5 6">
    <name type="scientific">Varroa destructor</name>
    <name type="common">Honeybee mite</name>
    <dbReference type="NCBI Taxonomy" id="109461"/>
    <lineage>
        <taxon>Eukaryota</taxon>
        <taxon>Metazoa</taxon>
        <taxon>Ecdysozoa</taxon>
        <taxon>Arthropoda</taxon>
        <taxon>Chelicerata</taxon>
        <taxon>Arachnida</taxon>
        <taxon>Acari</taxon>
        <taxon>Parasitiformes</taxon>
        <taxon>Mesostigmata</taxon>
        <taxon>Gamasina</taxon>
        <taxon>Dermanyssoidea</taxon>
        <taxon>Varroidae</taxon>
        <taxon>Varroa</taxon>
    </lineage>
</organism>
<dbReference type="SMART" id="SM00233">
    <property type="entry name" value="PH"/>
    <property type="match status" value="1"/>
</dbReference>
<dbReference type="AlphaFoldDB" id="A0A7M7K5P7"/>
<dbReference type="InterPro" id="IPR001849">
    <property type="entry name" value="PH_domain"/>
</dbReference>
<evidence type="ECO:0000256" key="3">
    <source>
        <dbReference type="SAM" id="MobiDB-lite"/>
    </source>
</evidence>
<dbReference type="Proteomes" id="UP000594260">
    <property type="component" value="Unplaced"/>
</dbReference>
<dbReference type="SUPFAM" id="SSF50729">
    <property type="entry name" value="PH domain-like"/>
    <property type="match status" value="1"/>
</dbReference>
<evidence type="ECO:0000259" key="4">
    <source>
        <dbReference type="PROSITE" id="PS50003"/>
    </source>
</evidence>
<name>A0A7M7K5P7_VARDE</name>
<keyword evidence="1" id="KW-0378">Hydrolase</keyword>
<dbReference type="PROSITE" id="PS50003">
    <property type="entry name" value="PH_DOMAIN"/>
    <property type="match status" value="1"/>
</dbReference>
<dbReference type="InterPro" id="IPR039034">
    <property type="entry name" value="INPP4"/>
</dbReference>